<dbReference type="PANTHER" id="PTHR42815:SF2">
    <property type="entry name" value="FAD-BINDING, PUTATIVE (AFU_ORTHOLOGUE AFUA_6G07600)-RELATED"/>
    <property type="match status" value="1"/>
</dbReference>
<gene>
    <name evidence="2" type="ORF">F1599_19910</name>
</gene>
<organism evidence="2 3">
    <name type="scientific">Cupriavidus cauae</name>
    <dbReference type="NCBI Taxonomy" id="2608999"/>
    <lineage>
        <taxon>Bacteria</taxon>
        <taxon>Pseudomonadati</taxon>
        <taxon>Pseudomonadota</taxon>
        <taxon>Betaproteobacteria</taxon>
        <taxon>Burkholderiales</taxon>
        <taxon>Burkholderiaceae</taxon>
        <taxon>Cupriavidus</taxon>
    </lineage>
</organism>
<comment type="caution">
    <text evidence="2">The sequence shown here is derived from an EMBL/GenBank/DDBJ whole genome shotgun (WGS) entry which is preliminary data.</text>
</comment>
<evidence type="ECO:0000313" key="2">
    <source>
        <dbReference type="EMBL" id="KAA6118972.1"/>
    </source>
</evidence>
<proteinExistence type="predicted"/>
<accession>A0A5M8A8G7</accession>
<dbReference type="NCBIfam" id="TIGR04025">
    <property type="entry name" value="PPOX_FMN_DR2398"/>
    <property type="match status" value="1"/>
</dbReference>
<dbReference type="InterPro" id="IPR011576">
    <property type="entry name" value="Pyridox_Oxase_N"/>
</dbReference>
<evidence type="ECO:0000313" key="3">
    <source>
        <dbReference type="Proteomes" id="UP000324324"/>
    </source>
</evidence>
<feature type="domain" description="Pyridoxamine 5'-phosphate oxidase N-terminal" evidence="1">
    <location>
        <begin position="32"/>
        <end position="151"/>
    </location>
</feature>
<dbReference type="InterPro" id="IPR012349">
    <property type="entry name" value="Split_barrel_FMN-bd"/>
</dbReference>
<name>A0A5M8A8G7_9BURK</name>
<dbReference type="Proteomes" id="UP000324324">
    <property type="component" value="Unassembled WGS sequence"/>
</dbReference>
<dbReference type="PANTHER" id="PTHR42815">
    <property type="entry name" value="FAD-BINDING, PUTATIVE (AFU_ORTHOLOGUE AFUA_6G07600)-RELATED"/>
    <property type="match status" value="1"/>
</dbReference>
<protein>
    <submittedName>
        <fullName evidence="2">Pyridoxamine 5'-phosphate oxidase family protein</fullName>
    </submittedName>
</protein>
<dbReference type="InterPro" id="IPR024029">
    <property type="entry name" value="Pyridox_Oxase_FMN-dep"/>
</dbReference>
<dbReference type="SUPFAM" id="SSF50475">
    <property type="entry name" value="FMN-binding split barrel"/>
    <property type="match status" value="1"/>
</dbReference>
<keyword evidence="3" id="KW-1185">Reference proteome</keyword>
<dbReference type="EMBL" id="VWRN01000053">
    <property type="protein sequence ID" value="KAA6118972.1"/>
    <property type="molecule type" value="Genomic_DNA"/>
</dbReference>
<sequence>MTDHTITTLADLETHYGKPAPASLAKEVDYLHPHYRAFVEASPFCLLSTVADGMAECSPRGDAPGFVKVLDDRTLLLPDRRGNNRIDSLRNILADPRVGLLFLVPGVDETLRVAGTATISTDPELIAQCTVDGKAPSTVLLIAIRSVFFQCARALVRSRLWSPEAQIPRSALPSTGTILATLSRDAIDGRAYDAELPQRIRQTLY</sequence>
<dbReference type="AlphaFoldDB" id="A0A5M8A8G7"/>
<dbReference type="RefSeq" id="WP_149317827.1">
    <property type="nucleotide sequence ID" value="NZ_CP080293.1"/>
</dbReference>
<dbReference type="Gene3D" id="2.30.110.10">
    <property type="entry name" value="Electron Transport, Fmn-binding Protein, Chain A"/>
    <property type="match status" value="1"/>
</dbReference>
<dbReference type="Pfam" id="PF01243">
    <property type="entry name" value="PNPOx_N"/>
    <property type="match status" value="1"/>
</dbReference>
<reference evidence="2 3" key="1">
    <citation type="submission" date="2019-09" db="EMBL/GenBank/DDBJ databases">
        <title>Isolation of a novel species in the genus Cupriavidus from patients with sepsis using whole genome sequencing.</title>
        <authorList>
            <person name="Kweon O.J."/>
            <person name="Lee M.-K."/>
        </authorList>
    </citation>
    <scope>NUCLEOTIDE SEQUENCE [LARGE SCALE GENOMIC DNA]</scope>
    <source>
        <strain evidence="2 3">MKL-01</strain>
    </source>
</reference>
<evidence type="ECO:0000259" key="1">
    <source>
        <dbReference type="Pfam" id="PF01243"/>
    </source>
</evidence>